<protein>
    <submittedName>
        <fullName evidence="2">Uncharacterized protein</fullName>
    </submittedName>
</protein>
<feature type="region of interest" description="Disordered" evidence="1">
    <location>
        <begin position="312"/>
        <end position="377"/>
    </location>
</feature>
<dbReference type="EMBL" id="MU128960">
    <property type="protein sequence ID" value="KAF9514502.1"/>
    <property type="molecule type" value="Genomic_DNA"/>
</dbReference>
<dbReference type="OrthoDB" id="2270193at2759"/>
<reference evidence="2" key="1">
    <citation type="journal article" date="2020" name="Nat. Commun.">
        <title>Large-scale genome sequencing of mycorrhizal fungi provides insights into the early evolution of symbiotic traits.</title>
        <authorList>
            <person name="Miyauchi S."/>
            <person name="Kiss E."/>
            <person name="Kuo A."/>
            <person name="Drula E."/>
            <person name="Kohler A."/>
            <person name="Sanchez-Garcia M."/>
            <person name="Morin E."/>
            <person name="Andreopoulos B."/>
            <person name="Barry K.W."/>
            <person name="Bonito G."/>
            <person name="Buee M."/>
            <person name="Carver A."/>
            <person name="Chen C."/>
            <person name="Cichocki N."/>
            <person name="Clum A."/>
            <person name="Culley D."/>
            <person name="Crous P.W."/>
            <person name="Fauchery L."/>
            <person name="Girlanda M."/>
            <person name="Hayes R.D."/>
            <person name="Keri Z."/>
            <person name="LaButti K."/>
            <person name="Lipzen A."/>
            <person name="Lombard V."/>
            <person name="Magnuson J."/>
            <person name="Maillard F."/>
            <person name="Murat C."/>
            <person name="Nolan M."/>
            <person name="Ohm R.A."/>
            <person name="Pangilinan J."/>
            <person name="Pereira M.F."/>
            <person name="Perotto S."/>
            <person name="Peter M."/>
            <person name="Pfister S."/>
            <person name="Riley R."/>
            <person name="Sitrit Y."/>
            <person name="Stielow J.B."/>
            <person name="Szollosi G."/>
            <person name="Zifcakova L."/>
            <person name="Stursova M."/>
            <person name="Spatafora J.W."/>
            <person name="Tedersoo L."/>
            <person name="Vaario L.M."/>
            <person name="Yamada A."/>
            <person name="Yan M."/>
            <person name="Wang P."/>
            <person name="Xu J."/>
            <person name="Bruns T."/>
            <person name="Baldrian P."/>
            <person name="Vilgalys R."/>
            <person name="Dunand C."/>
            <person name="Henrissat B."/>
            <person name="Grigoriev I.V."/>
            <person name="Hibbett D."/>
            <person name="Nagy L.G."/>
            <person name="Martin F.M."/>
        </authorList>
    </citation>
    <scope>NUCLEOTIDE SEQUENCE</scope>
    <source>
        <strain evidence="2">UP504</strain>
    </source>
</reference>
<dbReference type="Proteomes" id="UP000886523">
    <property type="component" value="Unassembled WGS sequence"/>
</dbReference>
<feature type="compositionally biased region" description="Low complexity" evidence="1">
    <location>
        <begin position="356"/>
        <end position="371"/>
    </location>
</feature>
<organism evidence="2 3">
    <name type="scientific">Hydnum rufescens UP504</name>
    <dbReference type="NCBI Taxonomy" id="1448309"/>
    <lineage>
        <taxon>Eukaryota</taxon>
        <taxon>Fungi</taxon>
        <taxon>Dikarya</taxon>
        <taxon>Basidiomycota</taxon>
        <taxon>Agaricomycotina</taxon>
        <taxon>Agaricomycetes</taxon>
        <taxon>Cantharellales</taxon>
        <taxon>Hydnaceae</taxon>
        <taxon>Hydnum</taxon>
    </lineage>
</organism>
<comment type="caution">
    <text evidence="2">The sequence shown here is derived from an EMBL/GenBank/DDBJ whole genome shotgun (WGS) entry which is preliminary data.</text>
</comment>
<feature type="compositionally biased region" description="Polar residues" evidence="1">
    <location>
        <begin position="315"/>
        <end position="326"/>
    </location>
</feature>
<evidence type="ECO:0000313" key="3">
    <source>
        <dbReference type="Proteomes" id="UP000886523"/>
    </source>
</evidence>
<keyword evidence="3" id="KW-1185">Reference proteome</keyword>
<gene>
    <name evidence="2" type="ORF">BS47DRAFT_1343080</name>
</gene>
<sequence length="412" mass="44868">MFPPLPDHVVNLTLQYLLPPSGPLPLHLISKQSLQRHHFLDIDPTDSESYFCWPTSSLNQSPALVIRALELLAGNEELLERQGHDVKYDADEDTKRARVHIGNDVQLIFLWQDAEEIGNVGESGWRYHDAKFTPTDPPSGANFTVETRANDQPLDASGASHEIHPRSSSPPSDSYWDAYGASSLQDSPDAKSFLQVMKGGVSGQSAEDAYWNSYASVHGTADSTIPSPYVEPRNLKQPHYTAQSTSHSPAIPDLGATRDTKEEGKDDGYFPSTERVLRAYVPPPSNIEGGDDATSHAEQLARALVPVLRGKVNRNPATDGNPTALANKSPKLVNGLRSRSSLHGTDEDDAPTLANSPSDVVFSSSRSGSDPATEDDVDEGLFKLWVARRQPSLSSTGDLRKEFLALVENGLL</sequence>
<proteinExistence type="predicted"/>
<name>A0A9P6AZD1_9AGAM</name>
<feature type="compositionally biased region" description="Basic and acidic residues" evidence="1">
    <location>
        <begin position="256"/>
        <end position="268"/>
    </location>
</feature>
<dbReference type="AlphaFoldDB" id="A0A9P6AZD1"/>
<feature type="region of interest" description="Disordered" evidence="1">
    <location>
        <begin position="152"/>
        <end position="181"/>
    </location>
</feature>
<feature type="region of interest" description="Disordered" evidence="1">
    <location>
        <begin position="240"/>
        <end position="270"/>
    </location>
</feature>
<evidence type="ECO:0000313" key="2">
    <source>
        <dbReference type="EMBL" id="KAF9514502.1"/>
    </source>
</evidence>
<evidence type="ECO:0000256" key="1">
    <source>
        <dbReference type="SAM" id="MobiDB-lite"/>
    </source>
</evidence>
<accession>A0A9P6AZD1</accession>